<proteinExistence type="predicted"/>
<comment type="caution">
    <text evidence="2">The sequence shown here is derived from an EMBL/GenBank/DDBJ whole genome shotgun (WGS) entry which is preliminary data.</text>
</comment>
<reference evidence="2" key="1">
    <citation type="submission" date="2023-07" db="EMBL/GenBank/DDBJ databases">
        <authorList>
            <consortium name="CYATHOMIX"/>
        </authorList>
    </citation>
    <scope>NUCLEOTIDE SEQUENCE</scope>
    <source>
        <strain evidence="2">N/A</strain>
    </source>
</reference>
<sequence>MDNSLGNTYHATHFEIERNYLSEGLTKSINTKAMNIEDLAKGGKAKTPAKKKGYDDVEISDLSLSEKKSKKIEPKILKDEAKGDKKDKKTIETRTEKTNEKTHSPKSDDVQRTPVIKTEEKTPRRNANVMSIPKYTGGPISAGSDTPKKGNCCTLL</sequence>
<accession>A0AA36GLG4</accession>
<dbReference type="EMBL" id="CATQJL010000112">
    <property type="protein sequence ID" value="CAJ0594236.1"/>
    <property type="molecule type" value="Genomic_DNA"/>
</dbReference>
<evidence type="ECO:0000313" key="2">
    <source>
        <dbReference type="EMBL" id="CAJ0594236.1"/>
    </source>
</evidence>
<feature type="compositionally biased region" description="Basic and acidic residues" evidence="1">
    <location>
        <begin position="64"/>
        <end position="123"/>
    </location>
</feature>
<feature type="region of interest" description="Disordered" evidence="1">
    <location>
        <begin position="38"/>
        <end position="156"/>
    </location>
</feature>
<name>A0AA36GLG4_CYLNA</name>
<evidence type="ECO:0000256" key="1">
    <source>
        <dbReference type="SAM" id="MobiDB-lite"/>
    </source>
</evidence>
<dbReference type="AlphaFoldDB" id="A0AA36GLG4"/>
<evidence type="ECO:0000313" key="3">
    <source>
        <dbReference type="Proteomes" id="UP001176961"/>
    </source>
</evidence>
<keyword evidence="3" id="KW-1185">Reference proteome</keyword>
<dbReference type="Proteomes" id="UP001176961">
    <property type="component" value="Unassembled WGS sequence"/>
</dbReference>
<organism evidence="2 3">
    <name type="scientific">Cylicocyclus nassatus</name>
    <name type="common">Nematode worm</name>
    <dbReference type="NCBI Taxonomy" id="53992"/>
    <lineage>
        <taxon>Eukaryota</taxon>
        <taxon>Metazoa</taxon>
        <taxon>Ecdysozoa</taxon>
        <taxon>Nematoda</taxon>
        <taxon>Chromadorea</taxon>
        <taxon>Rhabditida</taxon>
        <taxon>Rhabditina</taxon>
        <taxon>Rhabditomorpha</taxon>
        <taxon>Strongyloidea</taxon>
        <taxon>Strongylidae</taxon>
        <taxon>Cylicocyclus</taxon>
    </lineage>
</organism>
<protein>
    <submittedName>
        <fullName evidence="2">Uncharacterized protein</fullName>
    </submittedName>
</protein>
<gene>
    <name evidence="2" type="ORF">CYNAS_LOCUS6219</name>
</gene>